<dbReference type="OrthoDB" id="9802815at2"/>
<accession>A1ZCK0</accession>
<dbReference type="InterPro" id="IPR049355">
    <property type="entry name" value="Formyl_trans-like_C"/>
</dbReference>
<reference evidence="2 3" key="1">
    <citation type="submission" date="2007-01" db="EMBL/GenBank/DDBJ databases">
        <authorList>
            <person name="Haygood M."/>
            <person name="Podell S."/>
            <person name="Anderson C."/>
            <person name="Hopkinson B."/>
            <person name="Roe K."/>
            <person name="Barbeau K."/>
            <person name="Gaasterland T."/>
            <person name="Ferriera S."/>
            <person name="Johnson J."/>
            <person name="Kravitz S."/>
            <person name="Beeson K."/>
            <person name="Sutton G."/>
            <person name="Rogers Y.-H."/>
            <person name="Friedman R."/>
            <person name="Frazier M."/>
            <person name="Venter J.C."/>
        </authorList>
    </citation>
    <scope>NUCLEOTIDE SEQUENCE [LARGE SCALE GENOMIC DNA]</scope>
    <source>
        <strain evidence="2 3">ATCC 23134</strain>
    </source>
</reference>
<evidence type="ECO:0000259" key="1">
    <source>
        <dbReference type="Pfam" id="PF21553"/>
    </source>
</evidence>
<dbReference type="eggNOG" id="COG0223">
    <property type="taxonomic scope" value="Bacteria"/>
</dbReference>
<sequence>MLGTAEEVFIRVSGIIEKIIMKIAEKNTTPVPQKGAPNLFKRCTPANSNIATLAQIEQIYDYIRMLDAEGCPKAFMKKEHFRFEFNRASFKANGSIISDVRIIQKK</sequence>
<dbReference type="Gene3D" id="3.10.25.20">
    <property type="match status" value="1"/>
</dbReference>
<dbReference type="InterPro" id="IPR011034">
    <property type="entry name" value="Formyl_transferase-like_C_sf"/>
</dbReference>
<evidence type="ECO:0000313" key="2">
    <source>
        <dbReference type="EMBL" id="EAY32002.1"/>
    </source>
</evidence>
<comment type="caution">
    <text evidence="2">The sequence shown here is derived from an EMBL/GenBank/DDBJ whole genome shotgun (WGS) entry which is preliminary data.</text>
</comment>
<proteinExistence type="predicted"/>
<dbReference type="AlphaFoldDB" id="A1ZCK0"/>
<organism evidence="2 3">
    <name type="scientific">Microscilla marina ATCC 23134</name>
    <dbReference type="NCBI Taxonomy" id="313606"/>
    <lineage>
        <taxon>Bacteria</taxon>
        <taxon>Pseudomonadati</taxon>
        <taxon>Bacteroidota</taxon>
        <taxon>Cytophagia</taxon>
        <taxon>Cytophagales</taxon>
        <taxon>Microscillaceae</taxon>
        <taxon>Microscilla</taxon>
    </lineage>
</organism>
<name>A1ZCK0_MICM2</name>
<dbReference type="EMBL" id="AAWS01000001">
    <property type="protein sequence ID" value="EAY32002.1"/>
    <property type="molecule type" value="Genomic_DNA"/>
</dbReference>
<protein>
    <recommendedName>
        <fullName evidence="1">Methionyl-tRNA formyltransferase-like C-terminal domain-containing protein</fullName>
    </recommendedName>
</protein>
<dbReference type="GO" id="GO:0003824">
    <property type="term" value="F:catalytic activity"/>
    <property type="evidence" value="ECO:0007669"/>
    <property type="project" value="InterPro"/>
</dbReference>
<feature type="domain" description="Methionyl-tRNA formyltransferase-like C-terminal" evidence="1">
    <location>
        <begin position="45"/>
        <end position="103"/>
    </location>
</feature>
<dbReference type="Pfam" id="PF21553">
    <property type="entry name" value="Formyl_trans_C_2"/>
    <property type="match status" value="1"/>
</dbReference>
<dbReference type="SUPFAM" id="SSF50486">
    <property type="entry name" value="FMT C-terminal domain-like"/>
    <property type="match status" value="1"/>
</dbReference>
<gene>
    <name evidence="2" type="ORF">M23134_02031</name>
</gene>
<keyword evidence="3" id="KW-1185">Reference proteome</keyword>
<dbReference type="Proteomes" id="UP000004095">
    <property type="component" value="Unassembled WGS sequence"/>
</dbReference>
<evidence type="ECO:0000313" key="3">
    <source>
        <dbReference type="Proteomes" id="UP000004095"/>
    </source>
</evidence>